<evidence type="ECO:0000256" key="1">
    <source>
        <dbReference type="ARBA" id="ARBA00001933"/>
    </source>
</evidence>
<dbReference type="SUPFAM" id="SSF53383">
    <property type="entry name" value="PLP-dependent transferases"/>
    <property type="match status" value="1"/>
</dbReference>
<keyword evidence="4" id="KW-0808">Transferase</keyword>
<comment type="similarity">
    <text evidence="3">Belongs to the class-III pyridoxal-phosphate-dependent aminotransferase family.</text>
</comment>
<dbReference type="InParanoid" id="A0A1B1AHS1"/>
<accession>A0A1B1AHS1</accession>
<dbReference type="InterPro" id="IPR015422">
    <property type="entry name" value="PyrdxlP-dep_Trfase_small"/>
</dbReference>
<sequence length="447" mass="47428">MSLANLITRETQRYLDTHPKASAEAARLKEHWLFGAPFHWMNDWATPSAMIAEDGEGAVLTDIDGSTYDDFCLGDTPGMFGHARPEIARAIAEQARRGATFMLPTAEAAEVGELLAERFGLPFWQTTLSASDANRAMIRWARAVTGKSVIVVFDGCYHGMVEDCFVELRHGRTRPDAGLIGQVFDMTRTTRAIPFNDIGALESALAMGDVAAILAEPAMTNCGMILPEANFWKRAQALAKKAGALLVLDETHTLSSGPGGATKAWALAPDALVIGKAIAGGFPAAVWGVSAELGEKIAAAPRGPGRSGIGTTLAGNAMGVAAIGATLREVATREAFDAMLAGASDLVSKLRGVIAKRSLPWCVVHVGARAEIVFAPEPPRDAAAMRPALAQSDLNHALHLYLINRGILIAPFHMMMLVCPATTTQQIDRLVAAVDSFADEYAKEAAA</sequence>
<dbReference type="EMBL" id="CP013244">
    <property type="protein sequence ID" value="ANP46116.1"/>
    <property type="molecule type" value="Genomic_DNA"/>
</dbReference>
<dbReference type="GO" id="GO:0030170">
    <property type="term" value="F:pyridoxal phosphate binding"/>
    <property type="evidence" value="ECO:0007669"/>
    <property type="project" value="InterPro"/>
</dbReference>
<dbReference type="Proteomes" id="UP000092498">
    <property type="component" value="Chromosome"/>
</dbReference>
<protein>
    <submittedName>
        <fullName evidence="4">Aminotransferase</fullName>
    </submittedName>
</protein>
<dbReference type="InterPro" id="IPR015421">
    <property type="entry name" value="PyrdxlP-dep_Trfase_major"/>
</dbReference>
<dbReference type="STRING" id="1759059.ATE48_09380"/>
<reference evidence="4 5" key="1">
    <citation type="submission" date="2015-11" db="EMBL/GenBank/DDBJ databases">
        <title>Whole-Genome Sequence of Candidatus Oderbacter manganicum from the National Park Lower Oder Valley, Germany.</title>
        <authorList>
            <person name="Braun B."/>
            <person name="Liere K."/>
            <person name="Szewzyk U."/>
        </authorList>
    </citation>
    <scope>NUCLEOTIDE SEQUENCE [LARGE SCALE GENOMIC DNA]</scope>
    <source>
        <strain evidence="4 5">OTSz_A_272</strain>
    </source>
</reference>
<dbReference type="OrthoDB" id="9801052at2"/>
<name>A0A1B1AHS1_9PROT</name>
<keyword evidence="4" id="KW-0032">Aminotransferase</keyword>
<dbReference type="NCBIfam" id="NF005453">
    <property type="entry name" value="PRK07046.1"/>
    <property type="match status" value="1"/>
</dbReference>
<proteinExistence type="inferred from homology"/>
<evidence type="ECO:0000256" key="3">
    <source>
        <dbReference type="RuleBase" id="RU003560"/>
    </source>
</evidence>
<dbReference type="Gene3D" id="3.90.1150.10">
    <property type="entry name" value="Aspartate Aminotransferase, domain 1"/>
    <property type="match status" value="1"/>
</dbReference>
<dbReference type="InterPro" id="IPR005814">
    <property type="entry name" value="Aminotrans_3"/>
</dbReference>
<dbReference type="GO" id="GO:0008483">
    <property type="term" value="F:transaminase activity"/>
    <property type="evidence" value="ECO:0007669"/>
    <property type="project" value="UniProtKB-KW"/>
</dbReference>
<dbReference type="InterPro" id="IPR015424">
    <property type="entry name" value="PyrdxlP-dep_Trfase"/>
</dbReference>
<gene>
    <name evidence="4" type="ORF">ATE48_09380</name>
</gene>
<dbReference type="Pfam" id="PF00202">
    <property type="entry name" value="Aminotran_3"/>
    <property type="match status" value="1"/>
</dbReference>
<evidence type="ECO:0000313" key="4">
    <source>
        <dbReference type="EMBL" id="ANP46116.1"/>
    </source>
</evidence>
<comment type="cofactor">
    <cofactor evidence="1">
        <name>pyridoxal 5'-phosphate</name>
        <dbReference type="ChEBI" id="CHEBI:597326"/>
    </cofactor>
</comment>
<evidence type="ECO:0000313" key="5">
    <source>
        <dbReference type="Proteomes" id="UP000092498"/>
    </source>
</evidence>
<keyword evidence="5" id="KW-1185">Reference proteome</keyword>
<dbReference type="RefSeq" id="WP_066770564.1">
    <property type="nucleotide sequence ID" value="NZ_CP013244.1"/>
</dbReference>
<organism evidence="4 5">
    <name type="scientific">Candidatus Viadribacter manganicus</name>
    <dbReference type="NCBI Taxonomy" id="1759059"/>
    <lineage>
        <taxon>Bacteria</taxon>
        <taxon>Pseudomonadati</taxon>
        <taxon>Pseudomonadota</taxon>
        <taxon>Alphaproteobacteria</taxon>
        <taxon>Hyphomonadales</taxon>
        <taxon>Hyphomonadaceae</taxon>
        <taxon>Candidatus Viadribacter</taxon>
    </lineage>
</organism>
<dbReference type="PANTHER" id="PTHR43713:SF3">
    <property type="entry name" value="GLUTAMATE-1-SEMIALDEHYDE 2,1-AMINOMUTASE 1, CHLOROPLASTIC-RELATED"/>
    <property type="match status" value="1"/>
</dbReference>
<dbReference type="PANTHER" id="PTHR43713">
    <property type="entry name" value="GLUTAMATE-1-SEMIALDEHYDE 2,1-AMINOMUTASE"/>
    <property type="match status" value="1"/>
</dbReference>
<dbReference type="KEGG" id="cbot:ATE48_09380"/>
<keyword evidence="2 3" id="KW-0663">Pyridoxal phosphate</keyword>
<evidence type="ECO:0000256" key="2">
    <source>
        <dbReference type="ARBA" id="ARBA00022898"/>
    </source>
</evidence>
<dbReference type="AlphaFoldDB" id="A0A1B1AHS1"/>
<dbReference type="Gene3D" id="3.40.640.10">
    <property type="entry name" value="Type I PLP-dependent aspartate aminotransferase-like (Major domain)"/>
    <property type="match status" value="1"/>
</dbReference>